<gene>
    <name evidence="9" type="ORF">PPRIM_AZ9-3.1.T0110358</name>
</gene>
<feature type="transmembrane region" description="Helical" evidence="8">
    <location>
        <begin position="276"/>
        <end position="293"/>
    </location>
</feature>
<keyword evidence="10" id="KW-1185">Reference proteome</keyword>
<proteinExistence type="inferred from homology"/>
<dbReference type="GO" id="GO:0098553">
    <property type="term" value="C:lumenal side of endoplasmic reticulum membrane"/>
    <property type="evidence" value="ECO:0007669"/>
    <property type="project" value="TreeGrafter"/>
</dbReference>
<dbReference type="GO" id="GO:0098554">
    <property type="term" value="C:cytoplasmic side of endoplasmic reticulum membrane"/>
    <property type="evidence" value="ECO:0007669"/>
    <property type="project" value="TreeGrafter"/>
</dbReference>
<dbReference type="Pfam" id="PF04258">
    <property type="entry name" value="Peptidase_A22B"/>
    <property type="match status" value="1"/>
</dbReference>
<evidence type="ECO:0008006" key="11">
    <source>
        <dbReference type="Google" id="ProtNLM"/>
    </source>
</evidence>
<dbReference type="InterPro" id="IPR007369">
    <property type="entry name" value="Peptidase_A22B_SPP"/>
</dbReference>
<accession>A0A8S1K9U2</accession>
<dbReference type="GO" id="GO:0033619">
    <property type="term" value="P:membrane protein proteolysis"/>
    <property type="evidence" value="ECO:0007669"/>
    <property type="project" value="TreeGrafter"/>
</dbReference>
<evidence type="ECO:0000313" key="10">
    <source>
        <dbReference type="Proteomes" id="UP000688137"/>
    </source>
</evidence>
<feature type="transmembrane region" description="Helical" evidence="8">
    <location>
        <begin position="416"/>
        <end position="434"/>
    </location>
</feature>
<dbReference type="OMA" id="PPLMISY"/>
<keyword evidence="3 8" id="KW-0812">Transmembrane</keyword>
<dbReference type="PANTHER" id="PTHR12174:SF23">
    <property type="entry name" value="MINOR HISTOCOMPATIBILITY ANTIGEN H13"/>
    <property type="match status" value="1"/>
</dbReference>
<keyword evidence="4" id="KW-0378">Hydrolase</keyword>
<feature type="transmembrane region" description="Helical" evidence="8">
    <location>
        <begin position="388"/>
        <end position="410"/>
    </location>
</feature>
<keyword evidence="7 8" id="KW-0472">Membrane</keyword>
<dbReference type="AlphaFoldDB" id="A0A8S1K9U2"/>
<feature type="transmembrane region" description="Helical" evidence="8">
    <location>
        <begin position="305"/>
        <end position="333"/>
    </location>
</feature>
<sequence>MYFYILFIFIQSHCFELFIEKDKQYLIADDDKIDNRFKQESLEQTQCHPAKLYLENQNQKHTKFVFHNNQQKQITIKMHPLIFDTDVLNILQNSKREPYQIQSNQQEQFIITYECIAQNDQISWSLIILDFTVFQNQNNSQSYQIYFYKQCQPTEQYLHPLIMLLILAITLLIIGTNYGLQEMKLIESIKTEEFNTKTSVLFILSASVLLVCLYKFPSIGQIVLSIVIFFMAILSIQIILQDQLEKIFRKQKFQWCISYFISFLIVLSYFYTKHWIINNLIAFLITLLMFKIIEIDSFKTSTLLLSLAFFYDIFWVFISPVFFGTSVMAQVATSIDLPMKFIIPPLMISYNSPLMKCSILGLGDILLPGIVIKYILKFENLVNKGYCMYITSIIGYCFGLLVCMFSLVIYQQAQPALLYLVPMILIPVFIISLIRNQFYSLWKGQIFKQEKSAGIYELQQSEQV</sequence>
<name>A0A8S1K9U2_PARPR</name>
<feature type="transmembrane region" description="Helical" evidence="8">
    <location>
        <begin position="200"/>
        <end position="216"/>
    </location>
</feature>
<dbReference type="GO" id="GO:0042500">
    <property type="term" value="F:aspartic endopeptidase activity, intramembrane cleaving"/>
    <property type="evidence" value="ECO:0007669"/>
    <property type="project" value="InterPro"/>
</dbReference>
<evidence type="ECO:0000256" key="4">
    <source>
        <dbReference type="ARBA" id="ARBA00022801"/>
    </source>
</evidence>
<dbReference type="InterPro" id="IPR006639">
    <property type="entry name" value="Preselin/SPP"/>
</dbReference>
<dbReference type="GO" id="GO:0006465">
    <property type="term" value="P:signal peptide processing"/>
    <property type="evidence" value="ECO:0007669"/>
    <property type="project" value="TreeGrafter"/>
</dbReference>
<keyword evidence="6 8" id="KW-1133">Transmembrane helix</keyword>
<comment type="caution">
    <text evidence="9">The sequence shown here is derived from an EMBL/GenBank/DDBJ whole genome shotgun (WGS) entry which is preliminary data.</text>
</comment>
<evidence type="ECO:0000256" key="2">
    <source>
        <dbReference type="ARBA" id="ARBA00006859"/>
    </source>
</evidence>
<dbReference type="SMART" id="SM00730">
    <property type="entry name" value="PSN"/>
    <property type="match status" value="1"/>
</dbReference>
<organism evidence="9 10">
    <name type="scientific">Paramecium primaurelia</name>
    <dbReference type="NCBI Taxonomy" id="5886"/>
    <lineage>
        <taxon>Eukaryota</taxon>
        <taxon>Sar</taxon>
        <taxon>Alveolata</taxon>
        <taxon>Ciliophora</taxon>
        <taxon>Intramacronucleata</taxon>
        <taxon>Oligohymenophorea</taxon>
        <taxon>Peniculida</taxon>
        <taxon>Parameciidae</taxon>
        <taxon>Paramecium</taxon>
    </lineage>
</organism>
<evidence type="ECO:0000256" key="6">
    <source>
        <dbReference type="ARBA" id="ARBA00022989"/>
    </source>
</evidence>
<dbReference type="EMBL" id="CAJJDM010000008">
    <property type="protein sequence ID" value="CAD8047298.1"/>
    <property type="molecule type" value="Genomic_DNA"/>
</dbReference>
<dbReference type="PANTHER" id="PTHR12174">
    <property type="entry name" value="SIGNAL PEPTIDE PEPTIDASE"/>
    <property type="match status" value="1"/>
</dbReference>
<evidence type="ECO:0000256" key="7">
    <source>
        <dbReference type="ARBA" id="ARBA00023136"/>
    </source>
</evidence>
<feature type="transmembrane region" description="Helical" evidence="8">
    <location>
        <begin position="157"/>
        <end position="180"/>
    </location>
</feature>
<evidence type="ECO:0000256" key="8">
    <source>
        <dbReference type="SAM" id="Phobius"/>
    </source>
</evidence>
<feature type="transmembrane region" description="Helical" evidence="8">
    <location>
        <begin position="252"/>
        <end position="270"/>
    </location>
</feature>
<evidence type="ECO:0000256" key="3">
    <source>
        <dbReference type="ARBA" id="ARBA00022692"/>
    </source>
</evidence>
<dbReference type="Proteomes" id="UP000688137">
    <property type="component" value="Unassembled WGS sequence"/>
</dbReference>
<keyword evidence="5" id="KW-0256">Endoplasmic reticulum</keyword>
<comment type="similarity">
    <text evidence="2">Belongs to the peptidase A22B family.</text>
</comment>
<evidence type="ECO:0000256" key="5">
    <source>
        <dbReference type="ARBA" id="ARBA00022824"/>
    </source>
</evidence>
<feature type="transmembrane region" description="Helical" evidence="8">
    <location>
        <begin position="222"/>
        <end position="240"/>
    </location>
</feature>
<evidence type="ECO:0000313" key="9">
    <source>
        <dbReference type="EMBL" id="CAD8047298.1"/>
    </source>
</evidence>
<reference evidence="9" key="1">
    <citation type="submission" date="2021-01" db="EMBL/GenBank/DDBJ databases">
        <authorList>
            <consortium name="Genoscope - CEA"/>
            <person name="William W."/>
        </authorList>
    </citation>
    <scope>NUCLEOTIDE SEQUENCE</scope>
</reference>
<evidence type="ECO:0000256" key="1">
    <source>
        <dbReference type="ARBA" id="ARBA00004477"/>
    </source>
</evidence>
<comment type="subcellular location">
    <subcellularLocation>
        <location evidence="1">Endoplasmic reticulum membrane</location>
        <topology evidence="1">Multi-pass membrane protein</topology>
    </subcellularLocation>
</comment>
<protein>
    <recommendedName>
        <fullName evidence="11">Signal peptide peptidase</fullName>
    </recommendedName>
</protein>